<gene>
    <name evidence="1" type="ORF">ACHAW5_004946</name>
</gene>
<protein>
    <submittedName>
        <fullName evidence="1">Uncharacterized protein</fullName>
    </submittedName>
</protein>
<evidence type="ECO:0000313" key="2">
    <source>
        <dbReference type="Proteomes" id="UP001530315"/>
    </source>
</evidence>
<comment type="caution">
    <text evidence="1">The sequence shown here is derived from an EMBL/GenBank/DDBJ whole genome shotgun (WGS) entry which is preliminary data.</text>
</comment>
<proteinExistence type="predicted"/>
<keyword evidence="2" id="KW-1185">Reference proteome</keyword>
<dbReference type="AlphaFoldDB" id="A0ABD3P774"/>
<evidence type="ECO:0000313" key="1">
    <source>
        <dbReference type="EMBL" id="KAL3783838.1"/>
    </source>
</evidence>
<name>A0ABD3P774_9STRA</name>
<dbReference type="EMBL" id="JALLAZ020000953">
    <property type="protein sequence ID" value="KAL3783838.1"/>
    <property type="molecule type" value="Genomic_DNA"/>
</dbReference>
<organism evidence="1 2">
    <name type="scientific">Stephanodiscus triporus</name>
    <dbReference type="NCBI Taxonomy" id="2934178"/>
    <lineage>
        <taxon>Eukaryota</taxon>
        <taxon>Sar</taxon>
        <taxon>Stramenopiles</taxon>
        <taxon>Ochrophyta</taxon>
        <taxon>Bacillariophyta</taxon>
        <taxon>Coscinodiscophyceae</taxon>
        <taxon>Thalassiosirophycidae</taxon>
        <taxon>Stephanodiscales</taxon>
        <taxon>Stephanodiscaceae</taxon>
        <taxon>Stephanodiscus</taxon>
    </lineage>
</organism>
<accession>A0ABD3P774</accession>
<reference evidence="1 2" key="1">
    <citation type="submission" date="2024-10" db="EMBL/GenBank/DDBJ databases">
        <title>Updated reference genomes for cyclostephanoid diatoms.</title>
        <authorList>
            <person name="Roberts W.R."/>
            <person name="Alverson A.J."/>
        </authorList>
    </citation>
    <scope>NUCLEOTIDE SEQUENCE [LARGE SCALE GENOMIC DNA]</scope>
    <source>
        <strain evidence="1 2">AJA276-08</strain>
    </source>
</reference>
<dbReference type="Proteomes" id="UP001530315">
    <property type="component" value="Unassembled WGS sequence"/>
</dbReference>
<sequence length="60" mass="6424">MTTCITISLSLSKFDNDREGGGGSSCPRSRLAALPAAHLVSDGNDYVDSMRNHLIVFVQV</sequence>